<dbReference type="RefSeq" id="WP_006240615.1">
    <property type="nucleotide sequence ID" value="NZ_JH636049.1"/>
</dbReference>
<evidence type="ECO:0000313" key="2">
    <source>
        <dbReference type="EMBL" id="EID56382.1"/>
    </source>
</evidence>
<dbReference type="STRING" id="882086.SacxiDRAFT_4200"/>
<feature type="compositionally biased region" description="Polar residues" evidence="1">
    <location>
        <begin position="64"/>
        <end position="76"/>
    </location>
</feature>
<reference evidence="2 3" key="1">
    <citation type="submission" date="2012-01" db="EMBL/GenBank/DDBJ databases">
        <title>Improved High-Quality Draft sequence of Saccharomonospora xinjiangensis XJ-54.</title>
        <authorList>
            <consortium name="US DOE Joint Genome Institute"/>
            <person name="Lucas S."/>
            <person name="Han J."/>
            <person name="Lapidus A."/>
            <person name="Cheng J.-F."/>
            <person name="Goodwin L."/>
            <person name="Pitluck S."/>
            <person name="Peters L."/>
            <person name="Mikhailova N."/>
            <person name="Teshima H."/>
            <person name="Detter J.C."/>
            <person name="Han C."/>
            <person name="Tapia R."/>
            <person name="Land M."/>
            <person name="Hauser L."/>
            <person name="Kyrpides N."/>
            <person name="Ivanova N."/>
            <person name="Pagani I."/>
            <person name="Brambilla E.-M."/>
            <person name="Klenk H.-P."/>
            <person name="Woyke T."/>
        </authorList>
    </citation>
    <scope>NUCLEOTIDE SEQUENCE [LARGE SCALE GENOMIC DNA]</scope>
    <source>
        <strain evidence="2 3">XJ-54</strain>
    </source>
</reference>
<sequence length="85" mass="9217">MASPALWPLGDQLGSHFHDTGEPADRGIGLIESARALGRRRYHRQNLQLVLVAIPARSRRVTGVSRTATPTGSVATTACADRRRD</sequence>
<dbReference type="Proteomes" id="UP000004691">
    <property type="component" value="Unassembled WGS sequence"/>
</dbReference>
<name>I0V8C9_9PSEU</name>
<proteinExistence type="predicted"/>
<evidence type="ECO:0000256" key="1">
    <source>
        <dbReference type="SAM" id="MobiDB-lite"/>
    </source>
</evidence>
<evidence type="ECO:0000313" key="3">
    <source>
        <dbReference type="Proteomes" id="UP000004691"/>
    </source>
</evidence>
<organism evidence="2 3">
    <name type="scientific">Saccharomonospora xinjiangensis XJ-54</name>
    <dbReference type="NCBI Taxonomy" id="882086"/>
    <lineage>
        <taxon>Bacteria</taxon>
        <taxon>Bacillati</taxon>
        <taxon>Actinomycetota</taxon>
        <taxon>Actinomycetes</taxon>
        <taxon>Pseudonocardiales</taxon>
        <taxon>Pseudonocardiaceae</taxon>
        <taxon>Saccharomonospora</taxon>
    </lineage>
</organism>
<dbReference type="HOGENOM" id="CLU_2510714_0_0_11"/>
<dbReference type="OrthoDB" id="5288100at2"/>
<keyword evidence="3" id="KW-1185">Reference proteome</keyword>
<gene>
    <name evidence="2" type="ORF">SacxiDRAFT_4200</name>
</gene>
<dbReference type="AlphaFoldDB" id="I0V8C9"/>
<dbReference type="EMBL" id="JH636049">
    <property type="protein sequence ID" value="EID56382.1"/>
    <property type="molecule type" value="Genomic_DNA"/>
</dbReference>
<feature type="region of interest" description="Disordered" evidence="1">
    <location>
        <begin position="63"/>
        <end position="85"/>
    </location>
</feature>
<accession>I0V8C9</accession>
<protein>
    <submittedName>
        <fullName evidence="2">Uncharacterized protein</fullName>
    </submittedName>
</protein>